<dbReference type="Pfam" id="PF09346">
    <property type="entry name" value="SMI1_KNR4"/>
    <property type="match status" value="1"/>
</dbReference>
<feature type="region of interest" description="Disordered" evidence="1">
    <location>
        <begin position="484"/>
        <end position="519"/>
    </location>
</feature>
<gene>
    <name evidence="3" type="ORF">HNR61_003498</name>
</gene>
<accession>A0A7W3LPE3</accession>
<protein>
    <submittedName>
        <fullName evidence="3">Cell wall assembly regulator SMI1</fullName>
    </submittedName>
</protein>
<dbReference type="PANTHER" id="PTHR47432">
    <property type="entry name" value="CELL WALL ASSEMBLY REGULATOR SMI1"/>
    <property type="match status" value="1"/>
</dbReference>
<comment type="caution">
    <text evidence="3">The sequence shown here is derived from an EMBL/GenBank/DDBJ whole genome shotgun (WGS) entry which is preliminary data.</text>
</comment>
<dbReference type="InterPro" id="IPR051873">
    <property type="entry name" value="KNR4/SMI1_regulator"/>
</dbReference>
<keyword evidence="4" id="KW-1185">Reference proteome</keyword>
<dbReference type="EMBL" id="JACJIA010000004">
    <property type="protein sequence ID" value="MBA8951858.1"/>
    <property type="molecule type" value="Genomic_DNA"/>
</dbReference>
<evidence type="ECO:0000313" key="3">
    <source>
        <dbReference type="EMBL" id="MBA8951858.1"/>
    </source>
</evidence>
<dbReference type="AlphaFoldDB" id="A0A7W3LPE3"/>
<dbReference type="Gene3D" id="3.40.1580.10">
    <property type="entry name" value="SMI1/KNR4-like"/>
    <property type="match status" value="1"/>
</dbReference>
<evidence type="ECO:0000256" key="1">
    <source>
        <dbReference type="SAM" id="MobiDB-lite"/>
    </source>
</evidence>
<organism evidence="3 4">
    <name type="scientific">Actinomadura namibiensis</name>
    <dbReference type="NCBI Taxonomy" id="182080"/>
    <lineage>
        <taxon>Bacteria</taxon>
        <taxon>Bacillati</taxon>
        <taxon>Actinomycetota</taxon>
        <taxon>Actinomycetes</taxon>
        <taxon>Streptosporangiales</taxon>
        <taxon>Thermomonosporaceae</taxon>
        <taxon>Actinomadura</taxon>
    </lineage>
</organism>
<dbReference type="SUPFAM" id="SSF160631">
    <property type="entry name" value="SMI1/KNR4-like"/>
    <property type="match status" value="1"/>
</dbReference>
<feature type="region of interest" description="Disordered" evidence="1">
    <location>
        <begin position="307"/>
        <end position="328"/>
    </location>
</feature>
<dbReference type="RefSeq" id="WP_182844173.1">
    <property type="nucleotide sequence ID" value="NZ_BAAALP010000049.1"/>
</dbReference>
<dbReference type="SMART" id="SM00860">
    <property type="entry name" value="SMI1_KNR4"/>
    <property type="match status" value="1"/>
</dbReference>
<feature type="domain" description="Knr4/Smi1-like" evidence="2">
    <location>
        <begin position="158"/>
        <end position="298"/>
    </location>
</feature>
<feature type="region of interest" description="Disordered" evidence="1">
    <location>
        <begin position="112"/>
        <end position="131"/>
    </location>
</feature>
<dbReference type="GO" id="GO:0043332">
    <property type="term" value="C:mating projection tip"/>
    <property type="evidence" value="ECO:0007669"/>
    <property type="project" value="TreeGrafter"/>
</dbReference>
<reference evidence="3 4" key="1">
    <citation type="submission" date="2020-08" db="EMBL/GenBank/DDBJ databases">
        <title>Genomic Encyclopedia of Type Strains, Phase IV (KMG-IV): sequencing the most valuable type-strain genomes for metagenomic binning, comparative biology and taxonomic classification.</title>
        <authorList>
            <person name="Goeker M."/>
        </authorList>
    </citation>
    <scope>NUCLEOTIDE SEQUENCE [LARGE SCALE GENOMIC DNA]</scope>
    <source>
        <strain evidence="3 4">DSM 44197</strain>
    </source>
</reference>
<dbReference type="Proteomes" id="UP000572680">
    <property type="component" value="Unassembled WGS sequence"/>
</dbReference>
<name>A0A7W3LPE3_ACTNM</name>
<dbReference type="InterPro" id="IPR037883">
    <property type="entry name" value="Knr4/Smi1-like_sf"/>
</dbReference>
<evidence type="ECO:0000259" key="2">
    <source>
        <dbReference type="SMART" id="SM00860"/>
    </source>
</evidence>
<proteinExistence type="predicted"/>
<sequence length="519" mass="57160">MTAPPVLDELAARIAAAAPPGWERARLRWHVRDDGAVHGEPSFTLAGGESRRVALDLSDRALDVVRLVGRRPVHLVLDVEAAGRFEATVGEPAEPVEHERPTLYVCDEDFVPPDRGDEQDAPASAAPAGDPREAVRLLRELMRRRAEILGHEERLPPPADDAELDDLEDRLGVALPADLRALYRVADGDGTLVTPLFDRKPWIRAGEVGEEDDEWADREWEHEPQRAPVLDAVPAHTVRRSLLRPGWIRFAHDTGGNWLAVDMDPAAGGRPGQVIKIGVGFRKAPLYVADSVTTFLRRLVEALERGDHTRRGDDLRSEPDLPSQRKVEDARTLYTDARSIDAFQVRPRVQDLRVTDVEDLGFLKALPNVRKAVLSGPGRPDLAPLRALPVEVLELELESVDLAPLADHAGLRSLTVASGTPVDLAPLRAVPRLWALDVSSATVDLATIADLSGLRHLVVTRDQWRELWHRDDLPPLAVVGVHPEPPRGQWPPRTGWTSVTGFPPLRRTGGWSPLDGRTG</sequence>
<dbReference type="InterPro" id="IPR018958">
    <property type="entry name" value="Knr4/Smi1-like_dom"/>
</dbReference>
<dbReference type="PANTHER" id="PTHR47432:SF1">
    <property type="entry name" value="CELL WALL ASSEMBLY REGULATOR SMI1"/>
    <property type="match status" value="1"/>
</dbReference>
<evidence type="ECO:0000313" key="4">
    <source>
        <dbReference type="Proteomes" id="UP000572680"/>
    </source>
</evidence>